<gene>
    <name evidence="5" type="primary">vraR</name>
    <name evidence="5" type="ORF">NCTC934_02050</name>
</gene>
<dbReference type="InterPro" id="IPR039420">
    <property type="entry name" value="WalR-like"/>
</dbReference>
<feature type="modified residue" description="4-aspartylphosphate" evidence="2">
    <location>
        <position position="59"/>
    </location>
</feature>
<dbReference type="SMART" id="SM00448">
    <property type="entry name" value="REC"/>
    <property type="match status" value="1"/>
</dbReference>
<accession>A0ABY6TFX3</accession>
<evidence type="ECO:0000313" key="5">
    <source>
        <dbReference type="EMBL" id="VEH73733.1"/>
    </source>
</evidence>
<dbReference type="RefSeq" id="WP_005285049.1">
    <property type="nucleotide sequence ID" value="NZ_LR134408.1"/>
</dbReference>
<evidence type="ECO:0000259" key="4">
    <source>
        <dbReference type="PROSITE" id="PS50110"/>
    </source>
</evidence>
<keyword evidence="6" id="KW-1185">Reference proteome</keyword>
<dbReference type="PANTHER" id="PTHR43214:SF43">
    <property type="entry name" value="TWO-COMPONENT RESPONSE REGULATOR"/>
    <property type="match status" value="1"/>
</dbReference>
<dbReference type="SMART" id="SM00421">
    <property type="entry name" value="HTH_LUXR"/>
    <property type="match status" value="1"/>
</dbReference>
<proteinExistence type="predicted"/>
<dbReference type="PROSITE" id="PS50043">
    <property type="entry name" value="HTH_LUXR_2"/>
    <property type="match status" value="1"/>
</dbReference>
<dbReference type="InterPro" id="IPR016032">
    <property type="entry name" value="Sig_transdc_resp-reg_C-effctor"/>
</dbReference>
<dbReference type="EMBL" id="LR134408">
    <property type="protein sequence ID" value="VEH73733.1"/>
    <property type="molecule type" value="Genomic_DNA"/>
</dbReference>
<evidence type="ECO:0000256" key="2">
    <source>
        <dbReference type="PROSITE-ProRule" id="PRU00169"/>
    </source>
</evidence>
<dbReference type="CDD" id="cd06170">
    <property type="entry name" value="LuxR_C_like"/>
    <property type="match status" value="1"/>
</dbReference>
<dbReference type="PRINTS" id="PR00038">
    <property type="entry name" value="HTHLUXR"/>
</dbReference>
<dbReference type="PROSITE" id="PS50110">
    <property type="entry name" value="RESPONSE_REGULATORY"/>
    <property type="match status" value="1"/>
</dbReference>
<dbReference type="PANTHER" id="PTHR43214">
    <property type="entry name" value="TWO-COMPONENT RESPONSE REGULATOR"/>
    <property type="match status" value="1"/>
</dbReference>
<keyword evidence="2" id="KW-0597">Phosphoprotein</keyword>
<evidence type="ECO:0000259" key="3">
    <source>
        <dbReference type="PROSITE" id="PS50043"/>
    </source>
</evidence>
<dbReference type="InterPro" id="IPR011006">
    <property type="entry name" value="CheY-like_superfamily"/>
</dbReference>
<feature type="domain" description="Response regulatory" evidence="4">
    <location>
        <begin position="8"/>
        <end position="124"/>
    </location>
</feature>
<evidence type="ECO:0000256" key="1">
    <source>
        <dbReference type="ARBA" id="ARBA00023125"/>
    </source>
</evidence>
<dbReference type="SUPFAM" id="SSF46894">
    <property type="entry name" value="C-terminal effector domain of the bipartite response regulators"/>
    <property type="match status" value="1"/>
</dbReference>
<dbReference type="Pfam" id="PF00072">
    <property type="entry name" value="Response_reg"/>
    <property type="match status" value="1"/>
</dbReference>
<protein>
    <submittedName>
        <fullName evidence="5">Two-component system response regulator</fullName>
    </submittedName>
</protein>
<dbReference type="Pfam" id="PF00196">
    <property type="entry name" value="GerE"/>
    <property type="match status" value="1"/>
</dbReference>
<evidence type="ECO:0000313" key="6">
    <source>
        <dbReference type="Proteomes" id="UP000280707"/>
    </source>
</evidence>
<feature type="domain" description="HTH luxR-type" evidence="3">
    <location>
        <begin position="158"/>
        <end position="223"/>
    </location>
</feature>
<keyword evidence="1" id="KW-0238">DNA-binding</keyword>
<dbReference type="InterPro" id="IPR000792">
    <property type="entry name" value="Tscrpt_reg_LuxR_C"/>
</dbReference>
<dbReference type="InterPro" id="IPR001789">
    <property type="entry name" value="Sig_transdc_resp-reg_receiver"/>
</dbReference>
<dbReference type="SUPFAM" id="SSF52172">
    <property type="entry name" value="CheY-like"/>
    <property type="match status" value="1"/>
</dbReference>
<sequence length="226" mass="24565">MVLRVKTALLLVDDDPLVLEALGHYFATAEDMEVRATAENGKDALEQLKANDIDAVIADIHMPEMDGTVLLREINKLEDPPVFIAMTAMDNDDTLKEVMSHKAAAYILKSSKPAYIQDTVREAVRGGTVVAPQSLTRLFQQMSELQTDDDDAAAAPAHAPETPTISPAQERILDLVCEGKSNEEIATSTHYAAGTVKKYVSSLLSEFHAKSRLELAVKALKAGYGK</sequence>
<organism evidence="5 6">
    <name type="scientific">Corynebacterium segmentosum</name>
    <dbReference type="NCBI Taxonomy" id="43990"/>
    <lineage>
        <taxon>Bacteria</taxon>
        <taxon>Bacillati</taxon>
        <taxon>Actinomycetota</taxon>
        <taxon>Actinomycetes</taxon>
        <taxon>Mycobacteriales</taxon>
        <taxon>Corynebacteriaceae</taxon>
        <taxon>Corynebacterium</taxon>
    </lineage>
</organism>
<dbReference type="Proteomes" id="UP000280707">
    <property type="component" value="Chromosome"/>
</dbReference>
<reference evidence="5 6" key="1">
    <citation type="submission" date="2018-12" db="EMBL/GenBank/DDBJ databases">
        <authorList>
            <consortium name="Pathogen Informatics"/>
        </authorList>
    </citation>
    <scope>NUCLEOTIDE SEQUENCE [LARGE SCALE GENOMIC DNA]</scope>
    <source>
        <strain evidence="5 6">NCTC934</strain>
    </source>
</reference>
<dbReference type="Gene3D" id="3.40.50.2300">
    <property type="match status" value="1"/>
</dbReference>
<name>A0ABY6TFX3_9CORY</name>